<name>A0ABQ8UDC0_9EUKA</name>
<proteinExistence type="inferred from homology"/>
<dbReference type="PANTHER" id="PTHR15691">
    <property type="entry name" value="WASH COMPLEX SUBUNIT 5"/>
    <property type="match status" value="1"/>
</dbReference>
<reference evidence="3" key="1">
    <citation type="journal article" date="2022" name="bioRxiv">
        <title>Genomics of Preaxostyla Flagellates Illuminates Evolutionary Transitions and the Path Towards Mitochondrial Loss.</title>
        <authorList>
            <person name="Novak L.V.F."/>
            <person name="Treitli S.C."/>
            <person name="Pyrih J."/>
            <person name="Halakuc P."/>
            <person name="Pipaliya S.V."/>
            <person name="Vacek V."/>
            <person name="Brzon O."/>
            <person name="Soukal P."/>
            <person name="Eme L."/>
            <person name="Dacks J.B."/>
            <person name="Karnkowska A."/>
            <person name="Elias M."/>
            <person name="Hampl V."/>
        </authorList>
    </citation>
    <scope>NUCLEOTIDE SEQUENCE</scope>
    <source>
        <strain evidence="3">RCP-MX</strain>
    </source>
</reference>
<comment type="similarity">
    <text evidence="1">Belongs to the strumpellin family.</text>
</comment>
<accession>A0ABQ8UDC0</accession>
<protein>
    <submittedName>
        <fullName evidence="3">WASH complex subunit 5</fullName>
    </submittedName>
</protein>
<dbReference type="InterPro" id="IPR019393">
    <property type="entry name" value="WASH_strumpellin"/>
</dbReference>
<evidence type="ECO:0000256" key="2">
    <source>
        <dbReference type="SAM" id="MobiDB-lite"/>
    </source>
</evidence>
<keyword evidence="4" id="KW-1185">Reference proteome</keyword>
<evidence type="ECO:0000313" key="3">
    <source>
        <dbReference type="EMBL" id="KAJ4457254.1"/>
    </source>
</evidence>
<organism evidence="3 4">
    <name type="scientific">Paratrimastix pyriformis</name>
    <dbReference type="NCBI Taxonomy" id="342808"/>
    <lineage>
        <taxon>Eukaryota</taxon>
        <taxon>Metamonada</taxon>
        <taxon>Preaxostyla</taxon>
        <taxon>Paratrimastigidae</taxon>
        <taxon>Paratrimastix</taxon>
    </lineage>
</organism>
<dbReference type="PANTHER" id="PTHR15691:SF6">
    <property type="entry name" value="WASH COMPLEX SUBUNIT 5"/>
    <property type="match status" value="1"/>
</dbReference>
<evidence type="ECO:0000313" key="4">
    <source>
        <dbReference type="Proteomes" id="UP001141327"/>
    </source>
</evidence>
<evidence type="ECO:0000256" key="1">
    <source>
        <dbReference type="ARBA" id="ARBA00006224"/>
    </source>
</evidence>
<gene>
    <name evidence="3" type="ORF">PAPYR_7328</name>
</gene>
<sequence length="1213" mass="137809">MSTSSGSDPVRTSLLKLVSRGNAIIAELLRLSEHIPSPFLQQDKDDIKKYGEVIFDFRYLSTAEACDHRVQSRQDLVEAEEELRLNHLERLERFYLAFESIWKYVTDLKTFIENLSNGIYISHTFETVLGDTDGKQLFSEAIYLYGVMLLVLDARIEGVVRERMVIAYYRGKGGVHDLSNVEDVCRLCRNTNFLAGPVPRRPPNYPEEYFARFPLPREVIQMVVGRLRSDDIYNQLKAYPSPEHRSTALATQAAMLYIMLFFVPETLKAEAATMREICDKYFADNWVLSFYMGFTVDLAQQWEPYKAARAALANTINPANVRMLIQRNQQRLADLSAELRRYLTEGVLVEDYVLDNIPALMQCLRNCNSTLRWLMLHLTTKQKRIGDELAGTFPRKAVLTFFVDTAQFEFVLKTLFQALLAGKRDRWDKLKAQCTDRMTELAEYFGGERNLSRVTKNEELEQWFRRISTEIGSLDYADATSVGRKIQQLVVALEEVEQFHQIEGSIQIKQFLADTRAALTQMIRTVHVQEAVVVNITLIADMSYAWEISTEYIPLMQEIIREKASVVLRLRAAFLKLASVLDFPLVRIMQAQSDDQESVAQYYSSKLVDFVRHVLEIVPVSVFTILNDVIDIQTNKLKELEARISKDQLREVAQLELRGQLAAATHQISVFTEGILAMQTTLLGIIQVDPRQLLEDGVRKELVRQITFAMHNALYFPAHRVQDFEMRLQSLAQRLDGFKRSFEYIQDYISLYGLKIWQEELSRIMNYSIERECNQFLKIKVSDDQSEYQSTAVPIPSYPPQDERDISRNFVGRLTRELLELSQPRRAFYSHYLSAWFDLQQRSELVGIKAVGLVHKAVGVFGLCGVDRLLGFMVATHLNNFVKVYRAEVDRALAPQLADTVRELLPLHGTPPAAVHARIAAAADKRLQRLWPAFLGPPPAAGCSTPSEGPRATGHGGLGGRDARSAGALPPTATDPLTITHHHPRGAAEFVMKIGQCQLLRRLLQNELNFTARLDSGVLACTLENFNASLLKDIRAHYRNPEKRPYPSEENPLLSELAKYLDAAGMGEPFDRIYIATDPLPSLDFVAFLFVQQYALPRLALDPSVGHLLLARQPGKEPIDGIPLVVGMATLLRQFHASQLQGFLEYLGQYLRVATEGQREALAQAMKEGRPAELDGETRALLHFAEDFCRFGHLPRQALDAVIPAFLFDSFRS</sequence>
<feature type="region of interest" description="Disordered" evidence="2">
    <location>
        <begin position="941"/>
        <end position="973"/>
    </location>
</feature>
<dbReference type="Proteomes" id="UP001141327">
    <property type="component" value="Unassembled WGS sequence"/>
</dbReference>
<comment type="caution">
    <text evidence="3">The sequence shown here is derived from an EMBL/GenBank/DDBJ whole genome shotgun (WGS) entry which is preliminary data.</text>
</comment>
<dbReference type="Pfam" id="PF10266">
    <property type="entry name" value="Strumpellin"/>
    <property type="match status" value="2"/>
</dbReference>
<dbReference type="EMBL" id="JAPMOS010000051">
    <property type="protein sequence ID" value="KAJ4457254.1"/>
    <property type="molecule type" value="Genomic_DNA"/>
</dbReference>